<dbReference type="Gene3D" id="2.40.128.110">
    <property type="entry name" value="Lipid/polyisoprenoid-binding, YceI-like"/>
    <property type="match status" value="1"/>
</dbReference>
<accession>A0A7W8ZNI5</accession>
<protein>
    <submittedName>
        <fullName evidence="2">Polyisoprenoid-binding protein YceI</fullName>
    </submittedName>
</protein>
<name>A0A7W8ZNI5_9SPHI</name>
<dbReference type="Pfam" id="PF04264">
    <property type="entry name" value="YceI"/>
    <property type="match status" value="1"/>
</dbReference>
<evidence type="ECO:0000313" key="2">
    <source>
        <dbReference type="EMBL" id="MBB5637052.1"/>
    </source>
</evidence>
<evidence type="ECO:0000313" key="3">
    <source>
        <dbReference type="Proteomes" id="UP000537204"/>
    </source>
</evidence>
<dbReference type="RefSeq" id="WP_183882943.1">
    <property type="nucleotide sequence ID" value="NZ_JACHCE010000004.1"/>
</dbReference>
<proteinExistence type="predicted"/>
<sequence>MENQKFIIDTAQSNIDWVGKKVTGAHNGTIAIKAGNIIFNDDKIIGGDFIIDTTSINILDITDPDTNAQFLGHLISDDFFGAEQFQEANLVINTVTGNRIDADLTIKGITHPINFDAELQLKDNTVSATAKLLVDRTKYGMKFRSGNFFLNLGDTLIYNDFELNISITAKAESSY</sequence>
<organism evidence="2 3">
    <name type="scientific">Pedobacter cryoconitis</name>
    <dbReference type="NCBI Taxonomy" id="188932"/>
    <lineage>
        <taxon>Bacteria</taxon>
        <taxon>Pseudomonadati</taxon>
        <taxon>Bacteroidota</taxon>
        <taxon>Sphingobacteriia</taxon>
        <taxon>Sphingobacteriales</taxon>
        <taxon>Sphingobacteriaceae</taxon>
        <taxon>Pedobacter</taxon>
    </lineage>
</organism>
<dbReference type="EMBL" id="JACHCE010000004">
    <property type="protein sequence ID" value="MBB5637052.1"/>
    <property type="molecule type" value="Genomic_DNA"/>
</dbReference>
<comment type="caution">
    <text evidence="2">The sequence shown here is derived from an EMBL/GenBank/DDBJ whole genome shotgun (WGS) entry which is preliminary data.</text>
</comment>
<gene>
    <name evidence="2" type="ORF">HDE68_002965</name>
</gene>
<dbReference type="Proteomes" id="UP000537204">
    <property type="component" value="Unassembled WGS sequence"/>
</dbReference>
<reference evidence="2 3" key="1">
    <citation type="submission" date="2020-08" db="EMBL/GenBank/DDBJ databases">
        <title>Genomic Encyclopedia of Type Strains, Phase IV (KMG-V): Genome sequencing to study the core and pangenomes of soil and plant-associated prokaryotes.</title>
        <authorList>
            <person name="Whitman W."/>
        </authorList>
    </citation>
    <scope>NUCLEOTIDE SEQUENCE [LARGE SCALE GENOMIC DNA]</scope>
    <source>
        <strain evidence="2 3">S3M1</strain>
    </source>
</reference>
<feature type="domain" description="Lipid/polyisoprenoid-binding YceI-like" evidence="1">
    <location>
        <begin position="5"/>
        <end position="170"/>
    </location>
</feature>
<dbReference type="PANTHER" id="PTHR34406:SF1">
    <property type="entry name" value="PROTEIN YCEI"/>
    <property type="match status" value="1"/>
</dbReference>
<dbReference type="SUPFAM" id="SSF101874">
    <property type="entry name" value="YceI-like"/>
    <property type="match status" value="1"/>
</dbReference>
<dbReference type="AlphaFoldDB" id="A0A7W8ZNI5"/>
<dbReference type="PANTHER" id="PTHR34406">
    <property type="entry name" value="PROTEIN YCEI"/>
    <property type="match status" value="1"/>
</dbReference>
<dbReference type="SMART" id="SM00867">
    <property type="entry name" value="YceI"/>
    <property type="match status" value="1"/>
</dbReference>
<evidence type="ECO:0000259" key="1">
    <source>
        <dbReference type="SMART" id="SM00867"/>
    </source>
</evidence>
<dbReference type="InterPro" id="IPR007372">
    <property type="entry name" value="Lipid/polyisoprenoid-bd_YceI"/>
</dbReference>
<dbReference type="InterPro" id="IPR036761">
    <property type="entry name" value="TTHA0802/YceI-like_sf"/>
</dbReference>